<evidence type="ECO:0000313" key="2">
    <source>
        <dbReference type="EMBL" id="KAF6802927.1"/>
    </source>
</evidence>
<proteinExistence type="predicted"/>
<dbReference type="EMBL" id="WIGN01000254">
    <property type="protein sequence ID" value="KAF6802927.1"/>
    <property type="molecule type" value="Genomic_DNA"/>
</dbReference>
<sequence>MNLVPLNSSGFNPRLNITFFQGRHHQASSTDPTNDALSMENTFDSLQGTPRATLTAPPVPEIPTGRQPSARNEPLPAVTGPANAISQRSMS</sequence>
<feature type="region of interest" description="Disordered" evidence="1">
    <location>
        <begin position="46"/>
        <end position="91"/>
    </location>
</feature>
<accession>A0A8H6IY78</accession>
<dbReference type="Proteomes" id="UP000652219">
    <property type="component" value="Unassembled WGS sequence"/>
</dbReference>
<evidence type="ECO:0000256" key="1">
    <source>
        <dbReference type="SAM" id="MobiDB-lite"/>
    </source>
</evidence>
<gene>
    <name evidence="2" type="ORF">CSOJ01_11252</name>
</gene>
<name>A0A8H6IY78_9PEZI</name>
<organism evidence="2 3">
    <name type="scientific">Colletotrichum sojae</name>
    <dbReference type="NCBI Taxonomy" id="2175907"/>
    <lineage>
        <taxon>Eukaryota</taxon>
        <taxon>Fungi</taxon>
        <taxon>Dikarya</taxon>
        <taxon>Ascomycota</taxon>
        <taxon>Pezizomycotina</taxon>
        <taxon>Sordariomycetes</taxon>
        <taxon>Hypocreomycetidae</taxon>
        <taxon>Glomerellales</taxon>
        <taxon>Glomerellaceae</taxon>
        <taxon>Colletotrichum</taxon>
        <taxon>Colletotrichum orchidearum species complex</taxon>
    </lineage>
</organism>
<reference evidence="2 3" key="1">
    <citation type="journal article" date="2020" name="Phytopathology">
        <title>Genome Sequence Resources of Colletotrichum truncatum, C. plurivorum, C. musicola, and C. sojae: Four Species Pathogenic to Soybean (Glycine max).</title>
        <authorList>
            <person name="Rogerio F."/>
            <person name="Boufleur T.R."/>
            <person name="Ciampi-Guillardi M."/>
            <person name="Sukno S.A."/>
            <person name="Thon M.R."/>
            <person name="Massola Junior N.S."/>
            <person name="Baroncelli R."/>
        </authorList>
    </citation>
    <scope>NUCLEOTIDE SEQUENCE [LARGE SCALE GENOMIC DNA]</scope>
    <source>
        <strain evidence="2 3">LFN0009</strain>
    </source>
</reference>
<dbReference type="AlphaFoldDB" id="A0A8H6IY78"/>
<keyword evidence="3" id="KW-1185">Reference proteome</keyword>
<evidence type="ECO:0000313" key="3">
    <source>
        <dbReference type="Proteomes" id="UP000652219"/>
    </source>
</evidence>
<comment type="caution">
    <text evidence="2">The sequence shown here is derived from an EMBL/GenBank/DDBJ whole genome shotgun (WGS) entry which is preliminary data.</text>
</comment>
<protein>
    <submittedName>
        <fullName evidence="2">Uncharacterized protein</fullName>
    </submittedName>
</protein>